<comment type="cofactor">
    <cofactor evidence="1">
        <name>Ca(2+)</name>
        <dbReference type="ChEBI" id="CHEBI:29108"/>
    </cofactor>
</comment>
<dbReference type="SUPFAM" id="SSF52743">
    <property type="entry name" value="Subtilisin-like"/>
    <property type="match status" value="1"/>
</dbReference>
<gene>
    <name evidence="10" type="ordered locus">Acid345_0098</name>
</gene>
<keyword evidence="2 10" id="KW-0645">Protease</keyword>
<dbReference type="PROSITE" id="PS51695">
    <property type="entry name" value="SEDOLISIN"/>
    <property type="match status" value="1"/>
</dbReference>
<dbReference type="AlphaFoldDB" id="Q1IVJ7"/>
<dbReference type="InterPro" id="IPR030400">
    <property type="entry name" value="Sedolisin_dom"/>
</dbReference>
<dbReference type="GO" id="GO:0006508">
    <property type="term" value="P:proteolysis"/>
    <property type="evidence" value="ECO:0007669"/>
    <property type="project" value="UniProtKB-KW"/>
</dbReference>
<evidence type="ECO:0000256" key="3">
    <source>
        <dbReference type="ARBA" id="ARBA00022723"/>
    </source>
</evidence>
<dbReference type="Pfam" id="PF16640">
    <property type="entry name" value="Big_3_5"/>
    <property type="match status" value="4"/>
</dbReference>
<sequence length="1223" mass="127431">MRLGVSLPKIRHSLVPCLLATVLSIASSAQTAPNPSRIQSPILETDRITLHSSSPAWTKAARDAGAVDSNLSLDRILVLLQPSAKQSDALKLYLDDLQNTDSKNYHQWLTPEQYAQKFGPTDADMQKVTDWLQSHGFKISEVAAGRQWIEVAGTAAQVRTAFNTEIHKYHLNGKDYFANASDVSLPRALSSVVRGVLSLNNFQKRSFTSHGVLVSRGTSGKLQPVAGVVPDSKGKLTVDPSYTLTTGNGSFHFLAPGDLQKIYDETPLLTDGNNGRGVSIAIVGRTNIELSDVHSFRQIFGLSENDPEVLINGTDPGITPDELEADLDLEWAGASAPGAKLKFVTSSSTASTDGVDLSAAYIVDHRIAPIMSTSYGQCEAFLGPSGNAFYSSLWQQAAAEGITAFVSSGDNGAAGCDPAAYFLPEQYGKMVSGLASTPYNVAVGGTELNENGNDSTYWSANNAADQASVLGYIPEVTWNETCDPRTSTSCSQYINYSSSGGPSNCSDVTQNGSRFNFTCNAGYPKPAWQTGVGVPNDGVRDLPDVSLAAAGGHDGYLLCVEGSCQTTTVNGKIVLTNAVVVGGTSAASPSMAGILALVEQKNGQYQGQANYTFYQLAAAEQAANCNASQRVDPTHTSQCIFNDVTSGNNGVPNLTGFNAGTGYDLTTGLGSVSAANLAANWNTGRKHLTETFLWASRFKAQHGQPIDLNIRVHASRASSAPTGAVALEAGSNRYPTSVPLTHGAFSGPVASLPAGHYLLTAHYGGDGTYSQSTSNPIPIDITPEDSKITVIPYNVNLVGQYLPTTGPITFGTEAALQINVQGLSGQGQATGSVTITVDGKNAGTATITAGNVFVTLDSLVSQTLSVGTHSFGATYSGDTSFHASSSPHAASISVARGYVGLTRISSDLQTVAVGAPLTFYISVLAPGSSRPSGTVQVYDNGAAISGPIALATNVPSDAVQAEFVHAFTTTGTHIIRLSYSGDKNFFPVAPDEFRSSQFFLTVNSAKGAATVTQISQSNPTLTVGGTDTFTVSVAPQKSGGAALTGTVTLVSMYNSIIAGPVALTNGKASFVVPWSKFLNVGTSELLASYSGDANYAPSASGNIETTVNPATPAITLSADASEVRAGATSELAVIVKPTLSGDSSIVLPFGKVQFYDAVNGRAPQPLGPAYGLTQGNGNFTTFLFATQLPAGHNVITARYLGNGEWGPAASNPVVVLVGRAHRD</sequence>
<reference evidence="10 11" key="1">
    <citation type="journal article" date="2009" name="Appl. Environ. Microbiol.">
        <title>Three genomes from the phylum Acidobacteria provide insight into the lifestyles of these microorganisms in soils.</title>
        <authorList>
            <person name="Ward N.L."/>
            <person name="Challacombe J.F."/>
            <person name="Janssen P.H."/>
            <person name="Henrissat B."/>
            <person name="Coutinho P.M."/>
            <person name="Wu M."/>
            <person name="Xie G."/>
            <person name="Haft D.H."/>
            <person name="Sait M."/>
            <person name="Badger J."/>
            <person name="Barabote R.D."/>
            <person name="Bradley B."/>
            <person name="Brettin T.S."/>
            <person name="Brinkac L.M."/>
            <person name="Bruce D."/>
            <person name="Creasy T."/>
            <person name="Daugherty S.C."/>
            <person name="Davidsen T.M."/>
            <person name="DeBoy R.T."/>
            <person name="Detter J.C."/>
            <person name="Dodson R.J."/>
            <person name="Durkin A.S."/>
            <person name="Ganapathy A."/>
            <person name="Gwinn-Giglio M."/>
            <person name="Han C.S."/>
            <person name="Khouri H."/>
            <person name="Kiss H."/>
            <person name="Kothari S.P."/>
            <person name="Madupu R."/>
            <person name="Nelson K.E."/>
            <person name="Nelson W.C."/>
            <person name="Paulsen I."/>
            <person name="Penn K."/>
            <person name="Ren Q."/>
            <person name="Rosovitz M.J."/>
            <person name="Selengut J.D."/>
            <person name="Shrivastava S."/>
            <person name="Sullivan S.A."/>
            <person name="Tapia R."/>
            <person name="Thompson L.S."/>
            <person name="Watkins K.L."/>
            <person name="Yang Q."/>
            <person name="Yu C."/>
            <person name="Zafar N."/>
            <person name="Zhou L."/>
            <person name="Kuske C.R."/>
        </authorList>
    </citation>
    <scope>NUCLEOTIDE SEQUENCE [LARGE SCALE GENOMIC DNA]</scope>
    <source>
        <strain evidence="10 11">Ellin345</strain>
    </source>
</reference>
<keyword evidence="4" id="KW-0378">Hydrolase</keyword>
<dbReference type="Pfam" id="PF09286">
    <property type="entry name" value="Pro-kuma_activ"/>
    <property type="match status" value="1"/>
</dbReference>
<feature type="domain" description="Peptidase S53" evidence="9">
    <location>
        <begin position="253"/>
        <end position="684"/>
    </location>
</feature>
<keyword evidence="8" id="KW-0732">Signal</keyword>
<proteinExistence type="predicted"/>
<dbReference type="RefSeq" id="WP_011520905.1">
    <property type="nucleotide sequence ID" value="NC_008009.1"/>
</dbReference>
<dbReference type="InterPro" id="IPR015366">
    <property type="entry name" value="S53_propep"/>
</dbReference>
<evidence type="ECO:0000256" key="7">
    <source>
        <dbReference type="ARBA" id="ARBA00023145"/>
    </source>
</evidence>
<dbReference type="InterPro" id="IPR036852">
    <property type="entry name" value="Peptidase_S8/S53_dom_sf"/>
</dbReference>
<dbReference type="GO" id="GO:0008240">
    <property type="term" value="F:tripeptidyl-peptidase activity"/>
    <property type="evidence" value="ECO:0007669"/>
    <property type="project" value="TreeGrafter"/>
</dbReference>
<dbReference type="eggNOG" id="COG4934">
    <property type="taxonomic scope" value="Bacteria"/>
</dbReference>
<evidence type="ECO:0000256" key="8">
    <source>
        <dbReference type="SAM" id="SignalP"/>
    </source>
</evidence>
<evidence type="ECO:0000256" key="6">
    <source>
        <dbReference type="ARBA" id="ARBA00022837"/>
    </source>
</evidence>
<dbReference type="InterPro" id="IPR032109">
    <property type="entry name" value="Big_3_5"/>
</dbReference>
<dbReference type="Gene3D" id="2.60.40.10">
    <property type="entry name" value="Immunoglobulins"/>
    <property type="match status" value="5"/>
</dbReference>
<dbReference type="PANTHER" id="PTHR14218:SF15">
    <property type="entry name" value="TRIPEPTIDYL-PEPTIDASE 1"/>
    <property type="match status" value="1"/>
</dbReference>
<dbReference type="GO" id="GO:0046872">
    <property type="term" value="F:metal ion binding"/>
    <property type="evidence" value="ECO:0007669"/>
    <property type="project" value="UniProtKB-KW"/>
</dbReference>
<dbReference type="InterPro" id="IPR050819">
    <property type="entry name" value="Tripeptidyl-peptidase_I"/>
</dbReference>
<dbReference type="PANTHER" id="PTHR14218">
    <property type="entry name" value="PROTEASE S8 TRIPEPTIDYL PEPTIDASE I CLN2"/>
    <property type="match status" value="1"/>
</dbReference>
<dbReference type="STRING" id="204669.Acid345_0098"/>
<dbReference type="OrthoDB" id="127592at2"/>
<dbReference type="InterPro" id="IPR023828">
    <property type="entry name" value="Peptidase_S8_Ser-AS"/>
</dbReference>
<evidence type="ECO:0000256" key="5">
    <source>
        <dbReference type="ARBA" id="ARBA00022825"/>
    </source>
</evidence>
<feature type="signal peptide" evidence="8">
    <location>
        <begin position="1"/>
        <end position="31"/>
    </location>
</feature>
<organism evidence="10 11">
    <name type="scientific">Koribacter versatilis (strain Ellin345)</name>
    <dbReference type="NCBI Taxonomy" id="204669"/>
    <lineage>
        <taxon>Bacteria</taxon>
        <taxon>Pseudomonadati</taxon>
        <taxon>Acidobacteriota</taxon>
        <taxon>Terriglobia</taxon>
        <taxon>Terriglobales</taxon>
        <taxon>Candidatus Korobacteraceae</taxon>
        <taxon>Candidatus Korobacter</taxon>
    </lineage>
</organism>
<evidence type="ECO:0000313" key="11">
    <source>
        <dbReference type="Proteomes" id="UP000002432"/>
    </source>
</evidence>
<dbReference type="HOGENOM" id="CLU_004005_0_0_0"/>
<dbReference type="EMBL" id="CP000360">
    <property type="protein sequence ID" value="ABF39103.1"/>
    <property type="molecule type" value="Genomic_DNA"/>
</dbReference>
<name>Q1IVJ7_KORVE</name>
<dbReference type="SMART" id="SM00944">
    <property type="entry name" value="Pro-kuma_activ"/>
    <property type="match status" value="1"/>
</dbReference>
<dbReference type="CDD" id="cd11377">
    <property type="entry name" value="Pro-peptidase_S53"/>
    <property type="match status" value="1"/>
</dbReference>
<keyword evidence="11" id="KW-1185">Reference proteome</keyword>
<keyword evidence="3" id="KW-0479">Metal-binding</keyword>
<keyword evidence="5" id="KW-0720">Serine protease</keyword>
<evidence type="ECO:0000259" key="9">
    <source>
        <dbReference type="PROSITE" id="PS51695"/>
    </source>
</evidence>
<dbReference type="Proteomes" id="UP000002432">
    <property type="component" value="Chromosome"/>
</dbReference>
<dbReference type="GO" id="GO:0004252">
    <property type="term" value="F:serine-type endopeptidase activity"/>
    <property type="evidence" value="ECO:0007669"/>
    <property type="project" value="InterPro"/>
</dbReference>
<dbReference type="PROSITE" id="PS00138">
    <property type="entry name" value="SUBTILASE_SER"/>
    <property type="match status" value="1"/>
</dbReference>
<evidence type="ECO:0000313" key="10">
    <source>
        <dbReference type="EMBL" id="ABF39103.1"/>
    </source>
</evidence>
<protein>
    <submittedName>
        <fullName evidence="10">Protease-like protein</fullName>
    </submittedName>
</protein>
<evidence type="ECO:0000256" key="2">
    <source>
        <dbReference type="ARBA" id="ARBA00022670"/>
    </source>
</evidence>
<dbReference type="CDD" id="cd04056">
    <property type="entry name" value="Peptidases_S53"/>
    <property type="match status" value="1"/>
</dbReference>
<keyword evidence="7" id="KW-0865">Zymogen</keyword>
<dbReference type="KEGG" id="aba:Acid345_0098"/>
<dbReference type="InterPro" id="IPR013783">
    <property type="entry name" value="Ig-like_fold"/>
</dbReference>
<accession>Q1IVJ7</accession>
<dbReference type="Gene3D" id="3.40.50.200">
    <property type="entry name" value="Peptidase S8/S53 domain"/>
    <property type="match status" value="1"/>
</dbReference>
<feature type="chain" id="PRO_5004191420" evidence="8">
    <location>
        <begin position="32"/>
        <end position="1223"/>
    </location>
</feature>
<dbReference type="EnsemblBacteria" id="ABF39103">
    <property type="protein sequence ID" value="ABF39103"/>
    <property type="gene ID" value="Acid345_0098"/>
</dbReference>
<evidence type="ECO:0000256" key="4">
    <source>
        <dbReference type="ARBA" id="ARBA00022801"/>
    </source>
</evidence>
<keyword evidence="6" id="KW-0106">Calcium</keyword>
<evidence type="ECO:0000256" key="1">
    <source>
        <dbReference type="ARBA" id="ARBA00001913"/>
    </source>
</evidence>